<evidence type="ECO:0000256" key="7">
    <source>
        <dbReference type="ARBA" id="ARBA00023239"/>
    </source>
</evidence>
<dbReference type="InterPro" id="IPR036590">
    <property type="entry name" value="SRAP-like"/>
</dbReference>
<comment type="caution">
    <text evidence="9">The sequence shown here is derived from an EMBL/GenBank/DDBJ whole genome shotgun (WGS) entry which is preliminary data.</text>
</comment>
<evidence type="ECO:0000256" key="2">
    <source>
        <dbReference type="ARBA" id="ARBA00022670"/>
    </source>
</evidence>
<evidence type="ECO:0000256" key="6">
    <source>
        <dbReference type="ARBA" id="ARBA00023125"/>
    </source>
</evidence>
<evidence type="ECO:0000256" key="5">
    <source>
        <dbReference type="ARBA" id="ARBA00023124"/>
    </source>
</evidence>
<accession>A0ABS1TH38</accession>
<keyword evidence="2 8" id="KW-0645">Protease</keyword>
<proteinExistence type="inferred from homology"/>
<evidence type="ECO:0000313" key="10">
    <source>
        <dbReference type="Proteomes" id="UP000623967"/>
    </source>
</evidence>
<keyword evidence="4 8" id="KW-0378">Hydrolase</keyword>
<dbReference type="PANTHER" id="PTHR13604:SF0">
    <property type="entry name" value="ABASIC SITE PROCESSING PROTEIN HMCES"/>
    <property type="match status" value="1"/>
</dbReference>
<gene>
    <name evidence="9" type="ORF">JK635_00050</name>
</gene>
<dbReference type="Pfam" id="PF02586">
    <property type="entry name" value="SRAP"/>
    <property type="match status" value="1"/>
</dbReference>
<organism evidence="9 10">
    <name type="scientific">Neobacillus paridis</name>
    <dbReference type="NCBI Taxonomy" id="2803862"/>
    <lineage>
        <taxon>Bacteria</taxon>
        <taxon>Bacillati</taxon>
        <taxon>Bacillota</taxon>
        <taxon>Bacilli</taxon>
        <taxon>Bacillales</taxon>
        <taxon>Bacillaceae</taxon>
        <taxon>Neobacillus</taxon>
    </lineage>
</organism>
<keyword evidence="3" id="KW-0227">DNA damage</keyword>
<evidence type="ECO:0000256" key="8">
    <source>
        <dbReference type="RuleBase" id="RU364100"/>
    </source>
</evidence>
<dbReference type="EMBL" id="JAESWB010000005">
    <property type="protein sequence ID" value="MBL4950634.1"/>
    <property type="molecule type" value="Genomic_DNA"/>
</dbReference>
<evidence type="ECO:0000256" key="4">
    <source>
        <dbReference type="ARBA" id="ARBA00022801"/>
    </source>
</evidence>
<protein>
    <recommendedName>
        <fullName evidence="8">Abasic site processing protein</fullName>
        <ecNumber evidence="8">3.4.-.-</ecNumber>
    </recommendedName>
</protein>
<dbReference type="Proteomes" id="UP000623967">
    <property type="component" value="Unassembled WGS sequence"/>
</dbReference>
<dbReference type="InterPro" id="IPR003738">
    <property type="entry name" value="SRAP"/>
</dbReference>
<dbReference type="PANTHER" id="PTHR13604">
    <property type="entry name" value="DC12-RELATED"/>
    <property type="match status" value="1"/>
</dbReference>
<name>A0ABS1TH38_9BACI</name>
<evidence type="ECO:0000256" key="1">
    <source>
        <dbReference type="ARBA" id="ARBA00008136"/>
    </source>
</evidence>
<evidence type="ECO:0000256" key="3">
    <source>
        <dbReference type="ARBA" id="ARBA00022763"/>
    </source>
</evidence>
<reference evidence="9 10" key="1">
    <citation type="submission" date="2021-01" db="EMBL/GenBank/DDBJ databases">
        <title>Genome public.</title>
        <authorList>
            <person name="Liu C."/>
            <person name="Sun Q."/>
        </authorList>
    </citation>
    <scope>NUCLEOTIDE SEQUENCE [LARGE SCALE GENOMIC DNA]</scope>
    <source>
        <strain evidence="9 10">YIM B02564</strain>
    </source>
</reference>
<dbReference type="EC" id="3.4.-.-" evidence="8"/>
<keyword evidence="10" id="KW-1185">Reference proteome</keyword>
<dbReference type="RefSeq" id="WP_202651177.1">
    <property type="nucleotide sequence ID" value="NZ_JAESWB010000005.1"/>
</dbReference>
<keyword evidence="6" id="KW-0238">DNA-binding</keyword>
<keyword evidence="5" id="KW-0190">Covalent protein-DNA linkage</keyword>
<evidence type="ECO:0000313" key="9">
    <source>
        <dbReference type="EMBL" id="MBL4950634.1"/>
    </source>
</evidence>
<dbReference type="Gene3D" id="3.90.1680.10">
    <property type="entry name" value="SOS response associated peptidase-like"/>
    <property type="match status" value="1"/>
</dbReference>
<dbReference type="SUPFAM" id="SSF143081">
    <property type="entry name" value="BB1717-like"/>
    <property type="match status" value="1"/>
</dbReference>
<sequence>MCGRFTLTASIEQIIDRFEIQAFLDAKNFSPSYNIAPSQMVLAVINDGKSNRMGFLKWGLIPPWAKDPSIGNKLINARAETLAEKPSFRKAFQKKRCLIIADSFYEWKRHGGQTKTPMRIKLKSNELFAMAGIWEQWKSPEGKSVFSCSVITTAANPLMKEIHDRMPVILKQEDEKTWLSPDISDINFLQQFLVPYDDELMEAYEVSPLVNSPKNNSIELIQKIGWSTF</sequence>
<comment type="similarity">
    <text evidence="1 8">Belongs to the SOS response-associated peptidase family.</text>
</comment>
<keyword evidence="7" id="KW-0456">Lyase</keyword>